<evidence type="ECO:0000256" key="1">
    <source>
        <dbReference type="SAM" id="MobiDB-lite"/>
    </source>
</evidence>
<accession>A0A379D8Y5</accession>
<protein>
    <submittedName>
        <fullName evidence="3">Collagen triple helix repeat (20 copies)</fullName>
    </submittedName>
</protein>
<dbReference type="InterPro" id="IPR008160">
    <property type="entry name" value="Collagen"/>
</dbReference>
<dbReference type="InterPro" id="IPR054500">
    <property type="entry name" value="Phage_fiber_rpt"/>
</dbReference>
<dbReference type="AlphaFoldDB" id="A0A379D8Y5"/>
<name>A0A379D8Y5_9FIRM</name>
<reference evidence="3 4" key="1">
    <citation type="submission" date="2018-06" db="EMBL/GenBank/DDBJ databases">
        <authorList>
            <consortium name="Pathogen Informatics"/>
            <person name="Doyle S."/>
        </authorList>
    </citation>
    <scope>NUCLEOTIDE SEQUENCE [LARGE SCALE GENOMIC DNA]</scope>
    <source>
        <strain evidence="3 4">NCTC11088</strain>
    </source>
</reference>
<dbReference type="EMBL" id="UGTH01000001">
    <property type="protein sequence ID" value="SUB74367.1"/>
    <property type="molecule type" value="Genomic_DNA"/>
</dbReference>
<sequence length="552" mass="60456">MKIIQEGRFIFNNGSKAELDSSGLVLLKGEIAFEQDTQLMKVGDGETPYSDLPYLNQGPKGDKGLKGDKGDVGNSLTIKGTLENESGLPSNPEDGDAYMIGGNLHVAYKGKFTNVGRIQGPKGDKGEQGKAGPRGEKGQTGERGPIGPQGFKGDRGETGKTGEASKIVRTNVDDNGDTKIEFNDGTIVTIKKTDLNFLNQIFDDITKQLANKADKTDIKTKLSELADDDTHKLVTNTEKFNWNNKQDKLLASDTIIIGTDNKVEINNLKGLSVERCKTDGYNSATPWESVDKTRDLEDWIGDFDKRTRELKNNKASIVDNLTTGGTDKALSAEQGKELKRLIDTKPNQDTTYSEATMSKSGLMSSTDKKKINELPSNFFDLSEGDKDLNNITKPGCYYISNPTANKPPTSNSYIALIVTNTTSFSGSYAQQIAISEDTNESKIFLRKKYNSTWSSWKVIGGNSDEVEQENITSGVTIYKYGKVISLYINKEVRFEQGGARLCYLGDNYKPMDLVTVQCSGSDIAVRTSGEVVVFGPPDAYRLVQAVATYVIR</sequence>
<gene>
    <name evidence="3" type="ORF">NCTC11088_00098</name>
</gene>
<dbReference type="RefSeq" id="WP_004822457.1">
    <property type="nucleotide sequence ID" value="NZ_UGTH01000001.1"/>
</dbReference>
<feature type="domain" description="Major tropism determinant N-terminal" evidence="2">
    <location>
        <begin position="14"/>
        <end position="47"/>
    </location>
</feature>
<evidence type="ECO:0000313" key="3">
    <source>
        <dbReference type="EMBL" id="SUB74367.1"/>
    </source>
</evidence>
<feature type="region of interest" description="Disordered" evidence="1">
    <location>
        <begin position="115"/>
        <end position="166"/>
    </location>
</feature>
<feature type="compositionally biased region" description="Basic and acidic residues" evidence="1">
    <location>
        <begin position="122"/>
        <end position="140"/>
    </location>
</feature>
<dbReference type="Pfam" id="PF22337">
    <property type="entry name" value="Phage_fiber_rpt"/>
    <property type="match status" value="1"/>
</dbReference>
<feature type="compositionally biased region" description="Basic and acidic residues" evidence="1">
    <location>
        <begin position="60"/>
        <end position="71"/>
    </location>
</feature>
<evidence type="ECO:0000313" key="4">
    <source>
        <dbReference type="Proteomes" id="UP000254777"/>
    </source>
</evidence>
<feature type="region of interest" description="Disordered" evidence="1">
    <location>
        <begin position="56"/>
        <end position="95"/>
    </location>
</feature>
<evidence type="ECO:0000259" key="2">
    <source>
        <dbReference type="Pfam" id="PF18454"/>
    </source>
</evidence>
<dbReference type="Pfam" id="PF01391">
    <property type="entry name" value="Collagen"/>
    <property type="match status" value="1"/>
</dbReference>
<dbReference type="Proteomes" id="UP000254777">
    <property type="component" value="Unassembled WGS sequence"/>
</dbReference>
<feature type="compositionally biased region" description="Polar residues" evidence="1">
    <location>
        <begin position="74"/>
        <end position="89"/>
    </location>
</feature>
<keyword evidence="3" id="KW-0176">Collagen</keyword>
<dbReference type="PANTHER" id="PTHR24637">
    <property type="entry name" value="COLLAGEN"/>
    <property type="match status" value="1"/>
</dbReference>
<proteinExistence type="predicted"/>
<dbReference type="CDD" id="cd19958">
    <property type="entry name" value="pyocin_knob"/>
    <property type="match status" value="1"/>
</dbReference>
<organism evidence="3 4">
    <name type="scientific">Peptoniphilus indolicus</name>
    <dbReference type="NCBI Taxonomy" id="33030"/>
    <lineage>
        <taxon>Bacteria</taxon>
        <taxon>Bacillati</taxon>
        <taxon>Bacillota</taxon>
        <taxon>Tissierellia</taxon>
        <taxon>Tissierellales</taxon>
        <taxon>Peptoniphilaceae</taxon>
        <taxon>Peptoniphilus</taxon>
    </lineage>
</organism>
<dbReference type="SUPFAM" id="SSF69349">
    <property type="entry name" value="Phage fibre proteins"/>
    <property type="match status" value="1"/>
</dbReference>
<dbReference type="InterPro" id="IPR041352">
    <property type="entry name" value="Mtd_N"/>
</dbReference>
<dbReference type="Pfam" id="PF18454">
    <property type="entry name" value="Mtd_N"/>
    <property type="match status" value="1"/>
</dbReference>